<dbReference type="OrthoDB" id="287623at2759"/>
<keyword evidence="3" id="KW-1185">Reference proteome</keyword>
<evidence type="ECO:0000313" key="3">
    <source>
        <dbReference type="Proteomes" id="UP000269221"/>
    </source>
</evidence>
<proteinExistence type="predicted"/>
<dbReference type="Proteomes" id="UP000269221">
    <property type="component" value="Unassembled WGS sequence"/>
</dbReference>
<evidence type="ECO:0000313" key="2">
    <source>
        <dbReference type="EMBL" id="RMB92353.1"/>
    </source>
</evidence>
<accession>A0A3M0J024</accession>
<reference evidence="2 3" key="1">
    <citation type="submission" date="2018-07" db="EMBL/GenBank/DDBJ databases">
        <title>A high quality draft genome assembly of the barn swallow (H. rustica rustica).</title>
        <authorList>
            <person name="Formenti G."/>
            <person name="Chiara M."/>
            <person name="Poveda L."/>
            <person name="Francoijs K.-J."/>
            <person name="Bonisoli-Alquati A."/>
            <person name="Canova L."/>
            <person name="Gianfranceschi L."/>
            <person name="Horner D.S."/>
            <person name="Saino N."/>
        </authorList>
    </citation>
    <scope>NUCLEOTIDE SEQUENCE [LARGE SCALE GENOMIC DNA]</scope>
    <source>
        <strain evidence="2">Chelidonia</strain>
        <tissue evidence="2">Blood</tissue>
    </source>
</reference>
<dbReference type="Pfam" id="PF00607">
    <property type="entry name" value="Gag_p24"/>
    <property type="match status" value="1"/>
</dbReference>
<dbReference type="PANTHER" id="PTHR47899:SF1">
    <property type="entry name" value="COILED-COIL DOMAIN-CONTAINING PROTEIN 171"/>
    <property type="match status" value="1"/>
</dbReference>
<dbReference type="EMBL" id="QRBI01000229">
    <property type="protein sequence ID" value="RMB92353.1"/>
    <property type="molecule type" value="Genomic_DNA"/>
</dbReference>
<dbReference type="PANTHER" id="PTHR47899">
    <property type="entry name" value="COILED-COIL DOMAIN-CONTAINING PROTEIN 171"/>
    <property type="match status" value="1"/>
</dbReference>
<keyword evidence="1" id="KW-0175">Coiled coil</keyword>
<dbReference type="InterPro" id="IPR008919">
    <property type="entry name" value="Retrov_capsid_N"/>
</dbReference>
<protein>
    <submittedName>
        <fullName evidence="2">Uncharacterized protein</fullName>
    </submittedName>
</protein>
<dbReference type="Gene3D" id="1.10.375.10">
    <property type="entry name" value="Human Immunodeficiency Virus Type 1 Capsid Protein"/>
    <property type="match status" value="1"/>
</dbReference>
<dbReference type="SUPFAM" id="SSF47943">
    <property type="entry name" value="Retrovirus capsid protein, N-terminal core domain"/>
    <property type="match status" value="1"/>
</dbReference>
<evidence type="ECO:0000256" key="1">
    <source>
        <dbReference type="SAM" id="Coils"/>
    </source>
</evidence>
<gene>
    <name evidence="2" type="ORF">DUI87_31228</name>
</gene>
<sequence>MFEWSLSPSNVVLFHPLPWAGVPSANYPKAVQPDVGPFQERAATAALDSLCQGLTTLPEENFFLISESVACSEVMLHCQKEVMKLRLDLEREEALRRGLESEMSFAKKEACMQMHSVEDELHDVKIQLMELQVLNDKLQQKAAETEKMFQSARGQWEEEQQRFAVEMDNIRREHFAQKEYLIKEKKKKEKGLVSCLQGSRGGHNVRAVYHPFSQATIRDLCKAHWDYGRDSPYFRGLLRSDLEAAVVIPADLRQLFSCLLDSTEFKLWEAAWRQLLREALLSLLTDPETAIDENGNALTLEQLMGEGRWTDLTDQASGIPIIALQTIREHAVTAFFSMVPDGPVIPYYKIVQGTKEAFTKFVERLT</sequence>
<feature type="coiled-coil region" evidence="1">
    <location>
        <begin position="82"/>
        <end position="155"/>
    </location>
</feature>
<dbReference type="AlphaFoldDB" id="A0A3M0J024"/>
<comment type="caution">
    <text evidence="2">The sequence shown here is derived from an EMBL/GenBank/DDBJ whole genome shotgun (WGS) entry which is preliminary data.</text>
</comment>
<name>A0A3M0J024_HIRRU</name>
<dbReference type="GO" id="GO:0016032">
    <property type="term" value="P:viral process"/>
    <property type="evidence" value="ECO:0007669"/>
    <property type="project" value="InterPro"/>
</dbReference>
<organism evidence="2 3">
    <name type="scientific">Hirundo rustica rustica</name>
    <dbReference type="NCBI Taxonomy" id="333673"/>
    <lineage>
        <taxon>Eukaryota</taxon>
        <taxon>Metazoa</taxon>
        <taxon>Chordata</taxon>
        <taxon>Craniata</taxon>
        <taxon>Vertebrata</taxon>
        <taxon>Euteleostomi</taxon>
        <taxon>Archelosauria</taxon>
        <taxon>Archosauria</taxon>
        <taxon>Dinosauria</taxon>
        <taxon>Saurischia</taxon>
        <taxon>Theropoda</taxon>
        <taxon>Coelurosauria</taxon>
        <taxon>Aves</taxon>
        <taxon>Neognathae</taxon>
        <taxon>Neoaves</taxon>
        <taxon>Telluraves</taxon>
        <taxon>Australaves</taxon>
        <taxon>Passeriformes</taxon>
        <taxon>Sylvioidea</taxon>
        <taxon>Hirundinidae</taxon>
        <taxon>Hirundo</taxon>
    </lineage>
</organism>
<dbReference type="InterPro" id="IPR038820">
    <property type="entry name" value="CCDC171"/>
</dbReference>